<evidence type="ECO:0000313" key="2">
    <source>
        <dbReference type="EMBL" id="EKX44217.1"/>
    </source>
</evidence>
<proteinExistence type="predicted"/>
<sequence>MPDGSEQTLQVDQGQTVEYVRAYLHENCGLPFSSSTLSFQARKLLDPMSLVDCGVSDNSNLTCTVQSAADGGDM</sequence>
<dbReference type="Gene3D" id="3.10.20.90">
    <property type="entry name" value="Phosphatidylinositol 3-kinase Catalytic Subunit, Chain A, domain 1"/>
    <property type="match status" value="1"/>
</dbReference>
<reference evidence="2 4" key="1">
    <citation type="journal article" date="2012" name="Nature">
        <title>Algal genomes reveal evolutionary mosaicism and the fate of nucleomorphs.</title>
        <authorList>
            <consortium name="DOE Joint Genome Institute"/>
            <person name="Curtis B.A."/>
            <person name="Tanifuji G."/>
            <person name="Burki F."/>
            <person name="Gruber A."/>
            <person name="Irimia M."/>
            <person name="Maruyama S."/>
            <person name="Arias M.C."/>
            <person name="Ball S.G."/>
            <person name="Gile G.H."/>
            <person name="Hirakawa Y."/>
            <person name="Hopkins J.F."/>
            <person name="Kuo A."/>
            <person name="Rensing S.A."/>
            <person name="Schmutz J."/>
            <person name="Symeonidi A."/>
            <person name="Elias M."/>
            <person name="Eveleigh R.J."/>
            <person name="Herman E.K."/>
            <person name="Klute M.J."/>
            <person name="Nakayama T."/>
            <person name="Obornik M."/>
            <person name="Reyes-Prieto A."/>
            <person name="Armbrust E.V."/>
            <person name="Aves S.J."/>
            <person name="Beiko R.G."/>
            <person name="Coutinho P."/>
            <person name="Dacks J.B."/>
            <person name="Durnford D.G."/>
            <person name="Fast N.M."/>
            <person name="Green B.R."/>
            <person name="Grisdale C.J."/>
            <person name="Hempel F."/>
            <person name="Henrissat B."/>
            <person name="Hoppner M.P."/>
            <person name="Ishida K."/>
            <person name="Kim E."/>
            <person name="Koreny L."/>
            <person name="Kroth P.G."/>
            <person name="Liu Y."/>
            <person name="Malik S.B."/>
            <person name="Maier U.G."/>
            <person name="McRose D."/>
            <person name="Mock T."/>
            <person name="Neilson J.A."/>
            <person name="Onodera N.T."/>
            <person name="Poole A.M."/>
            <person name="Pritham E.J."/>
            <person name="Richards T.A."/>
            <person name="Rocap G."/>
            <person name="Roy S.W."/>
            <person name="Sarai C."/>
            <person name="Schaack S."/>
            <person name="Shirato S."/>
            <person name="Slamovits C.H."/>
            <person name="Spencer D.F."/>
            <person name="Suzuki S."/>
            <person name="Worden A.Z."/>
            <person name="Zauner S."/>
            <person name="Barry K."/>
            <person name="Bell C."/>
            <person name="Bharti A.K."/>
            <person name="Crow J.A."/>
            <person name="Grimwood J."/>
            <person name="Kramer R."/>
            <person name="Lindquist E."/>
            <person name="Lucas S."/>
            <person name="Salamov A."/>
            <person name="McFadden G.I."/>
            <person name="Lane C.E."/>
            <person name="Keeling P.J."/>
            <person name="Gray M.W."/>
            <person name="Grigoriev I.V."/>
            <person name="Archibald J.M."/>
        </authorList>
    </citation>
    <scope>NUCLEOTIDE SEQUENCE</scope>
    <source>
        <strain evidence="2 4">CCMP2712</strain>
    </source>
</reference>
<dbReference type="Proteomes" id="UP000011087">
    <property type="component" value="Unassembled WGS sequence"/>
</dbReference>
<dbReference type="RefSeq" id="XP_005831197.1">
    <property type="nucleotide sequence ID" value="XM_005831140.1"/>
</dbReference>
<dbReference type="EMBL" id="JH993006">
    <property type="protein sequence ID" value="EKX44217.1"/>
    <property type="molecule type" value="Genomic_DNA"/>
</dbReference>
<keyword evidence="4" id="KW-1185">Reference proteome</keyword>
<dbReference type="InterPro" id="IPR000626">
    <property type="entry name" value="Ubiquitin-like_dom"/>
</dbReference>
<dbReference type="PaxDb" id="55529-EKX44217"/>
<name>L1J7A5_GUITC</name>
<dbReference type="CDD" id="cd17039">
    <property type="entry name" value="Ubl_ubiquitin_like"/>
    <property type="match status" value="1"/>
</dbReference>
<evidence type="ECO:0000313" key="4">
    <source>
        <dbReference type="Proteomes" id="UP000011087"/>
    </source>
</evidence>
<dbReference type="AlphaFoldDB" id="L1J7A5"/>
<feature type="domain" description="Ubiquitin-like" evidence="1">
    <location>
        <begin position="1"/>
        <end position="61"/>
    </location>
</feature>
<reference evidence="3" key="3">
    <citation type="submission" date="2015-06" db="UniProtKB">
        <authorList>
            <consortium name="EnsemblProtists"/>
        </authorList>
    </citation>
    <scope>IDENTIFICATION</scope>
</reference>
<protein>
    <recommendedName>
        <fullName evidence="1">Ubiquitin-like domain-containing protein</fullName>
    </recommendedName>
</protein>
<dbReference type="PROSITE" id="PS50053">
    <property type="entry name" value="UBIQUITIN_2"/>
    <property type="match status" value="1"/>
</dbReference>
<evidence type="ECO:0000313" key="3">
    <source>
        <dbReference type="EnsemblProtists" id="EKX44217"/>
    </source>
</evidence>
<dbReference type="HOGENOM" id="CLU_2693018_0_0_1"/>
<dbReference type="SUPFAM" id="SSF54236">
    <property type="entry name" value="Ubiquitin-like"/>
    <property type="match status" value="1"/>
</dbReference>
<gene>
    <name evidence="2" type="ORF">GUITHDRAFT_110003</name>
</gene>
<dbReference type="GeneID" id="17300781"/>
<reference evidence="4" key="2">
    <citation type="submission" date="2012-11" db="EMBL/GenBank/DDBJ databases">
        <authorList>
            <person name="Kuo A."/>
            <person name="Curtis B.A."/>
            <person name="Tanifuji G."/>
            <person name="Burki F."/>
            <person name="Gruber A."/>
            <person name="Irimia M."/>
            <person name="Maruyama S."/>
            <person name="Arias M.C."/>
            <person name="Ball S.G."/>
            <person name="Gile G.H."/>
            <person name="Hirakawa Y."/>
            <person name="Hopkins J.F."/>
            <person name="Rensing S.A."/>
            <person name="Schmutz J."/>
            <person name="Symeonidi A."/>
            <person name="Elias M."/>
            <person name="Eveleigh R.J."/>
            <person name="Herman E.K."/>
            <person name="Klute M.J."/>
            <person name="Nakayama T."/>
            <person name="Obornik M."/>
            <person name="Reyes-Prieto A."/>
            <person name="Armbrust E.V."/>
            <person name="Aves S.J."/>
            <person name="Beiko R.G."/>
            <person name="Coutinho P."/>
            <person name="Dacks J.B."/>
            <person name="Durnford D.G."/>
            <person name="Fast N.M."/>
            <person name="Green B.R."/>
            <person name="Grisdale C."/>
            <person name="Hempe F."/>
            <person name="Henrissat B."/>
            <person name="Hoppner M.P."/>
            <person name="Ishida K.-I."/>
            <person name="Kim E."/>
            <person name="Koreny L."/>
            <person name="Kroth P.G."/>
            <person name="Liu Y."/>
            <person name="Malik S.-B."/>
            <person name="Maier U.G."/>
            <person name="McRose D."/>
            <person name="Mock T."/>
            <person name="Neilson J.A."/>
            <person name="Onodera N.T."/>
            <person name="Poole A.M."/>
            <person name="Pritham E.J."/>
            <person name="Richards T.A."/>
            <person name="Rocap G."/>
            <person name="Roy S.W."/>
            <person name="Sarai C."/>
            <person name="Schaack S."/>
            <person name="Shirato S."/>
            <person name="Slamovits C.H."/>
            <person name="Spencer D.F."/>
            <person name="Suzuki S."/>
            <person name="Worden A.Z."/>
            <person name="Zauner S."/>
            <person name="Barry K."/>
            <person name="Bell C."/>
            <person name="Bharti A.K."/>
            <person name="Crow J.A."/>
            <person name="Grimwood J."/>
            <person name="Kramer R."/>
            <person name="Lindquist E."/>
            <person name="Lucas S."/>
            <person name="Salamov A."/>
            <person name="McFadden G.I."/>
            <person name="Lane C.E."/>
            <person name="Keeling P.J."/>
            <person name="Gray M.W."/>
            <person name="Grigoriev I.V."/>
            <person name="Archibald J.M."/>
        </authorList>
    </citation>
    <scope>NUCLEOTIDE SEQUENCE</scope>
    <source>
        <strain evidence="4">CCMP2712</strain>
    </source>
</reference>
<accession>L1J7A5</accession>
<dbReference type="OrthoDB" id="273632at2759"/>
<dbReference type="KEGG" id="gtt:GUITHDRAFT_110003"/>
<evidence type="ECO:0000259" key="1">
    <source>
        <dbReference type="PROSITE" id="PS50053"/>
    </source>
</evidence>
<organism evidence="2">
    <name type="scientific">Guillardia theta (strain CCMP2712)</name>
    <name type="common">Cryptophyte</name>
    <dbReference type="NCBI Taxonomy" id="905079"/>
    <lineage>
        <taxon>Eukaryota</taxon>
        <taxon>Cryptophyceae</taxon>
        <taxon>Pyrenomonadales</taxon>
        <taxon>Geminigeraceae</taxon>
        <taxon>Guillardia</taxon>
    </lineage>
</organism>
<dbReference type="InterPro" id="IPR029071">
    <property type="entry name" value="Ubiquitin-like_domsf"/>
</dbReference>
<dbReference type="EnsemblProtists" id="EKX44217">
    <property type="protein sequence ID" value="EKX44217"/>
    <property type="gene ID" value="GUITHDRAFT_110003"/>
</dbReference>